<dbReference type="Pfam" id="PF00326">
    <property type="entry name" value="Peptidase_S9"/>
    <property type="match status" value="1"/>
</dbReference>
<reference evidence="4 5" key="1">
    <citation type="submission" date="2015-10" db="EMBL/GenBank/DDBJ databases">
        <title>Draft genome sequence of Streptomyces canus DSM 40017, type strain for the species Streptomyces canus.</title>
        <authorList>
            <person name="Ruckert C."/>
            <person name="Winkler A."/>
            <person name="Kalinowski J."/>
            <person name="Kampfer P."/>
            <person name="Glaeser S."/>
        </authorList>
    </citation>
    <scope>NUCLEOTIDE SEQUENCE [LARGE SCALE GENOMIC DNA]</scope>
    <source>
        <strain evidence="4 5">DSM 40017</strain>
    </source>
</reference>
<accession>A0A101RP36</accession>
<dbReference type="PANTHER" id="PTHR22946">
    <property type="entry name" value="DIENELACTONE HYDROLASE DOMAIN-CONTAINING PROTEIN-RELATED"/>
    <property type="match status" value="1"/>
</dbReference>
<dbReference type="InterPro" id="IPR050261">
    <property type="entry name" value="FrsA_esterase"/>
</dbReference>
<dbReference type="EMBL" id="LMWU01000054">
    <property type="protein sequence ID" value="KUN59104.1"/>
    <property type="molecule type" value="Genomic_DNA"/>
</dbReference>
<dbReference type="GO" id="GO:0006508">
    <property type="term" value="P:proteolysis"/>
    <property type="evidence" value="ECO:0007669"/>
    <property type="project" value="InterPro"/>
</dbReference>
<evidence type="ECO:0000313" key="4">
    <source>
        <dbReference type="EMBL" id="KUN59104.1"/>
    </source>
</evidence>
<sequence>MQRDHTGSGLELGRVLTRTSAYTSYEVTYESDGLTISGLMNIPSGKGPFPALVLAHGYIDPEIYTTGRGLTREQDLLARNGYVVLHTDYRNHARSDQDPDNDVGLRLGYTEDVIGAAMALRSSGRPEIDTDRLGLLGRSMGGGVVYNTLVVAPGLFDAAVAYAPVSARPEENIDQFQRPEGDPLVAEIESEHGTPETNPRFWREVSPLTYVDRVTEPLLIHHGTTDTTCPIRWSHRTVTAFEKAGKDVELRTYRGEGHTFYSQWGRSMDTTMAFFDKHLR</sequence>
<evidence type="ECO:0000313" key="5">
    <source>
        <dbReference type="Proteomes" id="UP000053669"/>
    </source>
</evidence>
<organism evidence="4 5">
    <name type="scientific">Streptomyces canus</name>
    <dbReference type="NCBI Taxonomy" id="58343"/>
    <lineage>
        <taxon>Bacteria</taxon>
        <taxon>Bacillati</taxon>
        <taxon>Actinomycetota</taxon>
        <taxon>Actinomycetes</taxon>
        <taxon>Kitasatosporales</taxon>
        <taxon>Streptomycetaceae</taxon>
        <taxon>Streptomyces</taxon>
        <taxon>Streptomyces aurantiacus group</taxon>
    </lineage>
</organism>
<dbReference type="Proteomes" id="UP000053669">
    <property type="component" value="Unassembled WGS sequence"/>
</dbReference>
<feature type="domain" description="Peptidase S9 prolyl oligopeptidase catalytic" evidence="3">
    <location>
        <begin position="73"/>
        <end position="279"/>
    </location>
</feature>
<comment type="caution">
    <text evidence="4">The sequence shown here is derived from an EMBL/GenBank/DDBJ whole genome shotgun (WGS) entry which is preliminary data.</text>
</comment>
<dbReference type="InterPro" id="IPR001375">
    <property type="entry name" value="Peptidase_S9_cat"/>
</dbReference>
<dbReference type="AlphaFoldDB" id="A0A101RP36"/>
<dbReference type="PANTHER" id="PTHR22946:SF9">
    <property type="entry name" value="POLYKETIDE TRANSFERASE AF380"/>
    <property type="match status" value="1"/>
</dbReference>
<dbReference type="GO" id="GO:0008236">
    <property type="term" value="F:serine-type peptidase activity"/>
    <property type="evidence" value="ECO:0007669"/>
    <property type="project" value="InterPro"/>
</dbReference>
<dbReference type="STRING" id="58343.AQJ46_41055"/>
<evidence type="ECO:0000256" key="1">
    <source>
        <dbReference type="ARBA" id="ARBA00008645"/>
    </source>
</evidence>
<name>A0A101RP36_9ACTN</name>
<proteinExistence type="inferred from homology"/>
<keyword evidence="2" id="KW-0378">Hydrolase</keyword>
<evidence type="ECO:0000256" key="2">
    <source>
        <dbReference type="ARBA" id="ARBA00022801"/>
    </source>
</evidence>
<comment type="similarity">
    <text evidence="1">Belongs to the AB hydrolase superfamily.</text>
</comment>
<dbReference type="Gene3D" id="3.40.50.1820">
    <property type="entry name" value="alpha/beta hydrolase"/>
    <property type="match status" value="1"/>
</dbReference>
<evidence type="ECO:0000259" key="3">
    <source>
        <dbReference type="Pfam" id="PF00326"/>
    </source>
</evidence>
<protein>
    <submittedName>
        <fullName evidence="4">Peptidase S9</fullName>
    </submittedName>
</protein>
<dbReference type="InterPro" id="IPR029058">
    <property type="entry name" value="AB_hydrolase_fold"/>
</dbReference>
<dbReference type="GO" id="GO:0052689">
    <property type="term" value="F:carboxylic ester hydrolase activity"/>
    <property type="evidence" value="ECO:0007669"/>
    <property type="project" value="UniProtKB-ARBA"/>
</dbReference>
<dbReference type="SUPFAM" id="SSF53474">
    <property type="entry name" value="alpha/beta-Hydrolases"/>
    <property type="match status" value="1"/>
</dbReference>
<gene>
    <name evidence="4" type="ORF">AQJ46_41055</name>
</gene>